<feature type="region of interest" description="Disordered" evidence="1">
    <location>
        <begin position="98"/>
        <end position="118"/>
    </location>
</feature>
<reference evidence="3" key="2">
    <citation type="submission" date="2013-10" db="EMBL/GenBank/DDBJ databases">
        <authorList>
            <person name="Aslett M."/>
        </authorList>
    </citation>
    <scope>NUCLEOTIDE SEQUENCE [LARGE SCALE GENOMIC DNA]</scope>
    <source>
        <strain evidence="3">Houghton</strain>
    </source>
</reference>
<proteinExistence type="predicted"/>
<evidence type="ECO:0000313" key="3">
    <source>
        <dbReference type="EMBL" id="CDJ70554.1"/>
    </source>
</evidence>
<evidence type="ECO:0000256" key="2">
    <source>
        <dbReference type="SAM" id="SignalP"/>
    </source>
</evidence>
<feature type="signal peptide" evidence="2">
    <location>
        <begin position="1"/>
        <end position="21"/>
    </location>
</feature>
<dbReference type="VEuPathDB" id="ToxoDB:ENH_00085200"/>
<dbReference type="Proteomes" id="UP000030754">
    <property type="component" value="Unassembled WGS sequence"/>
</dbReference>
<gene>
    <name evidence="3" type="ORF">ENH_00085200</name>
</gene>
<dbReference type="OrthoDB" id="340077at2759"/>
<dbReference type="EMBL" id="HG726002">
    <property type="protein sequence ID" value="CDJ70554.1"/>
    <property type="molecule type" value="Genomic_DNA"/>
</dbReference>
<feature type="chain" id="PRO_5004677448" evidence="2">
    <location>
        <begin position="22"/>
        <end position="156"/>
    </location>
</feature>
<evidence type="ECO:0000313" key="4">
    <source>
        <dbReference type="Proteomes" id="UP000030754"/>
    </source>
</evidence>
<dbReference type="GeneID" id="25478647"/>
<keyword evidence="2" id="KW-0732">Signal</keyword>
<organism evidence="3 4">
    <name type="scientific">Eimeria necatrix</name>
    <dbReference type="NCBI Taxonomy" id="51315"/>
    <lineage>
        <taxon>Eukaryota</taxon>
        <taxon>Sar</taxon>
        <taxon>Alveolata</taxon>
        <taxon>Apicomplexa</taxon>
        <taxon>Conoidasida</taxon>
        <taxon>Coccidia</taxon>
        <taxon>Eucoccidiorida</taxon>
        <taxon>Eimeriorina</taxon>
        <taxon>Eimeriidae</taxon>
        <taxon>Eimeria</taxon>
    </lineage>
</organism>
<sequence>MTSSTLLLLYCLLQQQRHSDCGVSLRCLRSSFQTLLDIHKFKLTEGSSSAAAAAAAAAEAPQVGIEDLKSMIDSLASMRVVEAFLHLPLTEPPLAAAAAEKKKKPGVHTPGSSSRAATVDPIIDEAGGDTEVAIIAPIDDLVAAFLRDEDLEGLPF</sequence>
<evidence type="ECO:0000256" key="1">
    <source>
        <dbReference type="SAM" id="MobiDB-lite"/>
    </source>
</evidence>
<name>U6N5J0_9EIME</name>
<protein>
    <submittedName>
        <fullName evidence="3">Uncharacterized protein</fullName>
    </submittedName>
</protein>
<keyword evidence="4" id="KW-1185">Reference proteome</keyword>
<reference evidence="3" key="1">
    <citation type="submission" date="2013-10" db="EMBL/GenBank/DDBJ databases">
        <title>Genomic analysis of the causative agents of coccidiosis in chickens.</title>
        <authorList>
            <person name="Reid A.J."/>
            <person name="Blake D."/>
            <person name="Billington K."/>
            <person name="Browne H."/>
            <person name="Dunn M."/>
            <person name="Hung S."/>
            <person name="Kawahara F."/>
            <person name="Miranda-Saavedra D."/>
            <person name="Mourier T."/>
            <person name="Nagra H."/>
            <person name="Otto T.D."/>
            <person name="Rawlings N."/>
            <person name="Sanchez A."/>
            <person name="Sanders M."/>
            <person name="Subramaniam C."/>
            <person name="Tay Y."/>
            <person name="Dear P."/>
            <person name="Doerig C."/>
            <person name="Gruber A."/>
            <person name="Parkinson J."/>
            <person name="Shirley M."/>
            <person name="Wan K.L."/>
            <person name="Berriman M."/>
            <person name="Tomley F."/>
            <person name="Pain A."/>
        </authorList>
    </citation>
    <scope>NUCLEOTIDE SEQUENCE [LARGE SCALE GENOMIC DNA]</scope>
    <source>
        <strain evidence="3">Houghton</strain>
    </source>
</reference>
<dbReference type="RefSeq" id="XP_013439020.1">
    <property type="nucleotide sequence ID" value="XM_013583566.1"/>
</dbReference>
<dbReference type="AlphaFoldDB" id="U6N5J0"/>
<accession>U6N5J0</accession>